<dbReference type="SUPFAM" id="SSF50621">
    <property type="entry name" value="Alanine racemase C-terminal domain-like"/>
    <property type="match status" value="1"/>
</dbReference>
<dbReference type="GO" id="GO:0030632">
    <property type="term" value="P:D-alanine biosynthetic process"/>
    <property type="evidence" value="ECO:0007669"/>
    <property type="project" value="TreeGrafter"/>
</dbReference>
<dbReference type="PANTHER" id="PTHR30511:SF0">
    <property type="entry name" value="ALANINE RACEMASE, CATABOLIC-RELATED"/>
    <property type="match status" value="1"/>
</dbReference>
<dbReference type="InterPro" id="IPR020622">
    <property type="entry name" value="Ala_racemase_pyridoxalP-BS"/>
</dbReference>
<dbReference type="Pfam" id="PF00842">
    <property type="entry name" value="Ala_racemase_C"/>
    <property type="match status" value="1"/>
</dbReference>
<organism evidence="6 7">
    <name type="scientific">Helicobacter fennelliae</name>
    <dbReference type="NCBI Taxonomy" id="215"/>
    <lineage>
        <taxon>Bacteria</taxon>
        <taxon>Pseudomonadati</taxon>
        <taxon>Campylobacterota</taxon>
        <taxon>Epsilonproteobacteria</taxon>
        <taxon>Campylobacterales</taxon>
        <taxon>Helicobacteraceae</taxon>
        <taxon>Helicobacter</taxon>
    </lineage>
</organism>
<dbReference type="AlphaFoldDB" id="A0A2X3B0N3"/>
<evidence type="ECO:0000256" key="4">
    <source>
        <dbReference type="PIRSR" id="PIRSR600821-50"/>
    </source>
</evidence>
<dbReference type="InterPro" id="IPR011079">
    <property type="entry name" value="Ala_racemase_C"/>
</dbReference>
<gene>
    <name evidence="6" type="primary">alr</name>
    <name evidence="6" type="ORF">NCTC13102_00265</name>
</gene>
<dbReference type="InterPro" id="IPR009006">
    <property type="entry name" value="Ala_racemase/Decarboxylase_C"/>
</dbReference>
<keyword evidence="3 6" id="KW-0413">Isomerase</keyword>
<dbReference type="Pfam" id="PF01168">
    <property type="entry name" value="Ala_racemase_N"/>
    <property type="match status" value="1"/>
</dbReference>
<evidence type="ECO:0000313" key="6">
    <source>
        <dbReference type="EMBL" id="SQB97562.1"/>
    </source>
</evidence>
<dbReference type="GO" id="GO:0008784">
    <property type="term" value="F:alanine racemase activity"/>
    <property type="evidence" value="ECO:0007669"/>
    <property type="project" value="UniProtKB-EC"/>
</dbReference>
<dbReference type="PROSITE" id="PS00395">
    <property type="entry name" value="ALANINE_RACEMASE"/>
    <property type="match status" value="1"/>
</dbReference>
<protein>
    <submittedName>
        <fullName evidence="6">Alanine racemase</fullName>
        <ecNumber evidence="6">5.1.1.1</ecNumber>
    </submittedName>
</protein>
<dbReference type="EMBL" id="UAWL01000006">
    <property type="protein sequence ID" value="SQB97562.1"/>
    <property type="molecule type" value="Genomic_DNA"/>
</dbReference>
<evidence type="ECO:0000313" key="7">
    <source>
        <dbReference type="Proteomes" id="UP000250166"/>
    </source>
</evidence>
<dbReference type="PRINTS" id="PR00992">
    <property type="entry name" value="ALARACEMASE"/>
</dbReference>
<dbReference type="GO" id="GO:0005829">
    <property type="term" value="C:cytosol"/>
    <property type="evidence" value="ECO:0007669"/>
    <property type="project" value="TreeGrafter"/>
</dbReference>
<proteinExistence type="predicted"/>
<evidence type="ECO:0000256" key="3">
    <source>
        <dbReference type="ARBA" id="ARBA00023235"/>
    </source>
</evidence>
<evidence type="ECO:0000256" key="1">
    <source>
        <dbReference type="ARBA" id="ARBA00001933"/>
    </source>
</evidence>
<dbReference type="InterPro" id="IPR001608">
    <property type="entry name" value="Ala_racemase_N"/>
</dbReference>
<dbReference type="InterPro" id="IPR029066">
    <property type="entry name" value="PLP-binding_barrel"/>
</dbReference>
<feature type="domain" description="Alanine racemase C-terminal" evidence="5">
    <location>
        <begin position="227"/>
        <end position="340"/>
    </location>
</feature>
<dbReference type="Proteomes" id="UP000250166">
    <property type="component" value="Unassembled WGS sequence"/>
</dbReference>
<dbReference type="InterPro" id="IPR000821">
    <property type="entry name" value="Ala_racemase"/>
</dbReference>
<sequence>MAEIILDSARFIHNLDCIAHHIKSRQKLALVLKDNAYGHGLVEIAQMAKTYGICNVFVKSYAEALKIKDLFSSISVLYGGVPDSCPDNIYCSIASLSQLQSLHSHCNIELKVNIGMNRNGIELSELDSALRIIIERSLRLVGVFGHNGYGDNDDETFFTSQSTFSHIKQKVSTFCATHNLSQPRFHSLSTSGTLRSKHITDDLVRIGIGAYGYHTSEIPLDVEFKPIASLWADRISSQHLKKGDKIGYGGVSVVQKEGIFSTYDVGYGDGLPRLARGFGKLFCASGEEILPIMSMDCFSCESQKDRICVFDDVTGFARVFRTIPYVILTHLSPFLKRVVI</sequence>
<reference evidence="6 7" key="1">
    <citation type="submission" date="2018-06" db="EMBL/GenBank/DDBJ databases">
        <authorList>
            <consortium name="Pathogen Informatics"/>
            <person name="Doyle S."/>
        </authorList>
    </citation>
    <scope>NUCLEOTIDE SEQUENCE [LARGE SCALE GENOMIC DNA]</scope>
    <source>
        <strain evidence="6 7">NCTC13102</strain>
    </source>
</reference>
<dbReference type="Gene3D" id="2.40.37.10">
    <property type="entry name" value="Lyase, Ornithine Decarboxylase, Chain A, domain 1"/>
    <property type="match status" value="1"/>
</dbReference>
<evidence type="ECO:0000256" key="2">
    <source>
        <dbReference type="ARBA" id="ARBA00022898"/>
    </source>
</evidence>
<name>A0A2X3B0N3_9HELI</name>
<dbReference type="NCBIfam" id="NF000791">
    <property type="entry name" value="PRK00053.2-2"/>
    <property type="match status" value="1"/>
</dbReference>
<accession>A0A2X3B0N3</accession>
<dbReference type="Gene3D" id="3.20.20.10">
    <property type="entry name" value="Alanine racemase"/>
    <property type="match status" value="1"/>
</dbReference>
<dbReference type="GO" id="GO:0030170">
    <property type="term" value="F:pyridoxal phosphate binding"/>
    <property type="evidence" value="ECO:0007669"/>
    <property type="project" value="TreeGrafter"/>
</dbReference>
<dbReference type="PANTHER" id="PTHR30511">
    <property type="entry name" value="ALANINE RACEMASE"/>
    <property type="match status" value="1"/>
</dbReference>
<comment type="cofactor">
    <cofactor evidence="1 4">
        <name>pyridoxal 5'-phosphate</name>
        <dbReference type="ChEBI" id="CHEBI:597326"/>
    </cofactor>
</comment>
<dbReference type="RefSeq" id="WP_023948727.1">
    <property type="nucleotide sequence ID" value="NZ_JAERIV010000035.1"/>
</dbReference>
<dbReference type="SMART" id="SM01005">
    <property type="entry name" value="Ala_racemase_C"/>
    <property type="match status" value="1"/>
</dbReference>
<dbReference type="SUPFAM" id="SSF51419">
    <property type="entry name" value="PLP-binding barrel"/>
    <property type="match status" value="1"/>
</dbReference>
<feature type="modified residue" description="N6-(pyridoxal phosphate)lysine" evidence="4">
    <location>
        <position position="33"/>
    </location>
</feature>
<dbReference type="EC" id="5.1.1.1" evidence="6"/>
<keyword evidence="2 4" id="KW-0663">Pyridoxal phosphate</keyword>
<evidence type="ECO:0000259" key="5">
    <source>
        <dbReference type="SMART" id="SM01005"/>
    </source>
</evidence>